<keyword evidence="4" id="KW-0808">Transferase</keyword>
<dbReference type="GO" id="GO:0032259">
    <property type="term" value="P:methylation"/>
    <property type="evidence" value="ECO:0007669"/>
    <property type="project" value="UniProtKB-KW"/>
</dbReference>
<dbReference type="GO" id="GO:0008170">
    <property type="term" value="F:N-methyltransferase activity"/>
    <property type="evidence" value="ECO:0007669"/>
    <property type="project" value="UniProtKB-ARBA"/>
</dbReference>
<reference evidence="4 6" key="1">
    <citation type="submission" date="2015-04" db="EMBL/GenBank/DDBJ databases">
        <title>The draft genome sequence of Roseovarius indicus B108T.</title>
        <authorList>
            <person name="Li G."/>
            <person name="Lai Q."/>
            <person name="Shao Z."/>
            <person name="Yan P."/>
        </authorList>
    </citation>
    <scope>NUCLEOTIDE SEQUENCE [LARGE SCALE GENOMIC DNA]</scope>
    <source>
        <strain evidence="4 6">B108</strain>
    </source>
</reference>
<dbReference type="GO" id="GO:0003676">
    <property type="term" value="F:nucleic acid binding"/>
    <property type="evidence" value="ECO:0007669"/>
    <property type="project" value="InterPro"/>
</dbReference>
<evidence type="ECO:0000259" key="3">
    <source>
        <dbReference type="Pfam" id="PF05175"/>
    </source>
</evidence>
<name>A0A0T5PEW1_9RHOB</name>
<dbReference type="Proteomes" id="UP000325785">
    <property type="component" value="Chromosome"/>
</dbReference>
<dbReference type="PATRIC" id="fig|540747.5.peg.401"/>
<keyword evidence="2" id="KW-0949">S-adenosyl-L-methionine</keyword>
<dbReference type="STRING" id="540747.SAMN04488031_102631"/>
<dbReference type="InterPro" id="IPR007848">
    <property type="entry name" value="Small_mtfrase_dom"/>
</dbReference>
<dbReference type="CDD" id="cd02440">
    <property type="entry name" value="AdoMet_MTases"/>
    <property type="match status" value="1"/>
</dbReference>
<dbReference type="AlphaFoldDB" id="A0A0T5PEW1"/>
<dbReference type="InterPro" id="IPR050210">
    <property type="entry name" value="tRNA_Adenine-N(6)_MTase"/>
</dbReference>
<reference evidence="5 7" key="2">
    <citation type="submission" date="2018-08" db="EMBL/GenBank/DDBJ databases">
        <title>Genetic Globetrotter - A new plasmid hitch-hiking vast phylogenetic and geographic distances.</title>
        <authorList>
            <person name="Vollmers J."/>
            <person name="Petersen J."/>
        </authorList>
    </citation>
    <scope>NUCLEOTIDE SEQUENCE [LARGE SCALE GENOMIC DNA]</scope>
    <source>
        <strain evidence="5 7">DSM 26383</strain>
    </source>
</reference>
<dbReference type="InterPro" id="IPR002052">
    <property type="entry name" value="DNA_methylase_N6_adenine_CS"/>
</dbReference>
<protein>
    <submittedName>
        <fullName evidence="4 5">Methyltransferase</fullName>
        <ecNumber evidence="5">2.1.1.223</ecNumber>
    </submittedName>
</protein>
<keyword evidence="1 4" id="KW-0489">Methyltransferase</keyword>
<dbReference type="GO" id="GO:0008757">
    <property type="term" value="F:S-adenosylmethionine-dependent methyltransferase activity"/>
    <property type="evidence" value="ECO:0007669"/>
    <property type="project" value="UniProtKB-ARBA"/>
</dbReference>
<gene>
    <name evidence="5" type="primary">yfiC</name>
    <name evidence="5" type="ORF">RIdsm_04871</name>
    <name evidence="4" type="ORF">XM52_01990</name>
</gene>
<keyword evidence="6" id="KW-1185">Reference proteome</keyword>
<proteinExistence type="predicted"/>
<dbReference type="Proteomes" id="UP000051401">
    <property type="component" value="Unassembled WGS sequence"/>
</dbReference>
<dbReference type="PANTHER" id="PTHR47739">
    <property type="entry name" value="TRNA1(VAL) (ADENINE(37)-N6)-METHYLTRANSFERASE"/>
    <property type="match status" value="1"/>
</dbReference>
<evidence type="ECO:0000313" key="5">
    <source>
        <dbReference type="EMBL" id="QEW29029.1"/>
    </source>
</evidence>
<evidence type="ECO:0000313" key="4">
    <source>
        <dbReference type="EMBL" id="KRS19635.1"/>
    </source>
</evidence>
<dbReference type="KEGG" id="rid:RIdsm_04871"/>
<dbReference type="EMBL" id="LAXI01000001">
    <property type="protein sequence ID" value="KRS19635.1"/>
    <property type="molecule type" value="Genomic_DNA"/>
</dbReference>
<dbReference type="Pfam" id="PF05175">
    <property type="entry name" value="MTS"/>
    <property type="match status" value="1"/>
</dbReference>
<evidence type="ECO:0000313" key="6">
    <source>
        <dbReference type="Proteomes" id="UP000051401"/>
    </source>
</evidence>
<feature type="domain" description="Methyltransferase small" evidence="3">
    <location>
        <begin position="39"/>
        <end position="131"/>
    </location>
</feature>
<dbReference type="OrthoDB" id="5489421at2"/>
<dbReference type="RefSeq" id="WP_057812737.1">
    <property type="nucleotide sequence ID" value="NZ_CP031598.1"/>
</dbReference>
<accession>A0A0T5PEW1</accession>
<evidence type="ECO:0000256" key="2">
    <source>
        <dbReference type="ARBA" id="ARBA00022691"/>
    </source>
</evidence>
<organism evidence="4 6">
    <name type="scientific">Roseovarius indicus</name>
    <dbReference type="NCBI Taxonomy" id="540747"/>
    <lineage>
        <taxon>Bacteria</taxon>
        <taxon>Pseudomonadati</taxon>
        <taxon>Pseudomonadota</taxon>
        <taxon>Alphaproteobacteria</taxon>
        <taxon>Rhodobacterales</taxon>
        <taxon>Roseobacteraceae</taxon>
        <taxon>Roseovarius</taxon>
    </lineage>
</organism>
<evidence type="ECO:0000256" key="1">
    <source>
        <dbReference type="ARBA" id="ARBA00022603"/>
    </source>
</evidence>
<dbReference type="SUPFAM" id="SSF53335">
    <property type="entry name" value="S-adenosyl-L-methionine-dependent methyltransferases"/>
    <property type="match status" value="1"/>
</dbReference>
<dbReference type="EMBL" id="CP031598">
    <property type="protein sequence ID" value="QEW29029.1"/>
    <property type="molecule type" value="Genomic_DNA"/>
</dbReference>
<sequence length="257" mass="28013">MPATDSVSEDITTDEFLGGQLRIRQPRRGYRAGIDPVMLAAGVPARPGDSVLDLGCGVGVAALCLGRRVPDLRLAGLELQPAYADLARRNGAENALDFEVIEGDLSDLPQTLRERRFDHVIANPPYFDRTASTRASEPGRETAMGENTPLTTWVKQAARRCVPGGYVSLIHRADRLPELLSEASRHLGSIEVLPLIPRKGRDARLVLVRARKGGRAAFRLHDGWVMHEGEAHPGDRENYTTATACILRLGEALPFPG</sequence>
<dbReference type="PANTHER" id="PTHR47739:SF1">
    <property type="entry name" value="TRNA1(VAL) (ADENINE(37)-N6)-METHYLTRANSFERASE"/>
    <property type="match status" value="1"/>
</dbReference>
<dbReference type="InterPro" id="IPR029063">
    <property type="entry name" value="SAM-dependent_MTases_sf"/>
</dbReference>
<dbReference type="Gene3D" id="3.40.50.150">
    <property type="entry name" value="Vaccinia Virus protein VP39"/>
    <property type="match status" value="1"/>
</dbReference>
<dbReference type="EC" id="2.1.1.223" evidence="5"/>
<evidence type="ECO:0000313" key="7">
    <source>
        <dbReference type="Proteomes" id="UP000325785"/>
    </source>
</evidence>
<dbReference type="PROSITE" id="PS00092">
    <property type="entry name" value="N6_MTASE"/>
    <property type="match status" value="1"/>
</dbReference>